<keyword evidence="1" id="KW-1133">Transmembrane helix</keyword>
<accession>A0A563EMI0</accession>
<dbReference type="RefSeq" id="WP_146356113.1">
    <property type="nucleotide sequence ID" value="NZ_VOBR01000020.1"/>
</dbReference>
<keyword evidence="3" id="KW-1185">Reference proteome</keyword>
<dbReference type="Proteomes" id="UP000316639">
    <property type="component" value="Unassembled WGS sequence"/>
</dbReference>
<dbReference type="AlphaFoldDB" id="A0A563EMI0"/>
<sequence length="169" mass="18045">MRTEDHVDLFSKPVHTAEPGLADGRPPRGLTSDGWVRTTGWLQFGDHPVSSAHIAAMAGLLWASVGAASLVSTFPVAAGVLVLTVPALCGASWWLFTTRLRPASSARNIGTKQANELVPGDLVRLHGSIGPIGQVTLVTFDEDVRVTFHGGEHQSWAHHHVVHIAELLS</sequence>
<name>A0A563EMI0_9PSEU</name>
<reference evidence="2 3" key="1">
    <citation type="submission" date="2019-07" db="EMBL/GenBank/DDBJ databases">
        <title>Lentzea xizangensis sp. nov., isolated from Qinghai-Tibetan Plateau Soils.</title>
        <authorList>
            <person name="Huang J."/>
        </authorList>
    </citation>
    <scope>NUCLEOTIDE SEQUENCE [LARGE SCALE GENOMIC DNA]</scope>
    <source>
        <strain evidence="2 3">FXJ1.1311</strain>
    </source>
</reference>
<keyword evidence="1" id="KW-0812">Transmembrane</keyword>
<proteinExistence type="predicted"/>
<organism evidence="2 3">
    <name type="scientific">Lentzea tibetensis</name>
    <dbReference type="NCBI Taxonomy" id="2591470"/>
    <lineage>
        <taxon>Bacteria</taxon>
        <taxon>Bacillati</taxon>
        <taxon>Actinomycetota</taxon>
        <taxon>Actinomycetes</taxon>
        <taxon>Pseudonocardiales</taxon>
        <taxon>Pseudonocardiaceae</taxon>
        <taxon>Lentzea</taxon>
    </lineage>
</organism>
<keyword evidence="1" id="KW-0472">Membrane</keyword>
<dbReference type="OrthoDB" id="3689620at2"/>
<feature type="transmembrane region" description="Helical" evidence="1">
    <location>
        <begin position="76"/>
        <end position="96"/>
    </location>
</feature>
<protein>
    <submittedName>
        <fullName evidence="2">Uncharacterized protein</fullName>
    </submittedName>
</protein>
<evidence type="ECO:0000313" key="3">
    <source>
        <dbReference type="Proteomes" id="UP000316639"/>
    </source>
</evidence>
<evidence type="ECO:0000313" key="2">
    <source>
        <dbReference type="EMBL" id="TWP48415.1"/>
    </source>
</evidence>
<comment type="caution">
    <text evidence="2">The sequence shown here is derived from an EMBL/GenBank/DDBJ whole genome shotgun (WGS) entry which is preliminary data.</text>
</comment>
<evidence type="ECO:0000256" key="1">
    <source>
        <dbReference type="SAM" id="Phobius"/>
    </source>
</evidence>
<gene>
    <name evidence="2" type="ORF">FKR81_27855</name>
</gene>
<dbReference type="EMBL" id="VOBR01000020">
    <property type="protein sequence ID" value="TWP48415.1"/>
    <property type="molecule type" value="Genomic_DNA"/>
</dbReference>
<feature type="transmembrane region" description="Helical" evidence="1">
    <location>
        <begin position="52"/>
        <end position="70"/>
    </location>
</feature>